<reference evidence="2 3" key="1">
    <citation type="submission" date="2022-05" db="EMBL/GenBank/DDBJ databases">
        <authorList>
            <consortium name="Genoscope - CEA"/>
            <person name="William W."/>
        </authorList>
    </citation>
    <scope>NUCLEOTIDE SEQUENCE [LARGE SCALE GENOMIC DNA]</scope>
</reference>
<feature type="non-terminal residue" evidence="2">
    <location>
        <position position="193"/>
    </location>
</feature>
<accession>A0ABN8RJC6</accession>
<sequence length="193" mass="21783">MSLISLAGTKRKVGRPSVIEAHPEIVEIVRDFITQHSSSAHDRRRDDVQYSHGKISVHTIHRLLLPPNKNRNASKRNKSLVEAKRPPKRNDLTSKIHADFHYGSAQVNFVGELAELFSDETIAISADDKNKVNVGTLAVSRHFSINNIFATNDQPNYPDHDFPYTNAKIVPAGYLLLRSRNTRSRSLLPRKTN</sequence>
<evidence type="ECO:0000313" key="3">
    <source>
        <dbReference type="Proteomes" id="UP001159427"/>
    </source>
</evidence>
<gene>
    <name evidence="2" type="ORF">PEVE_00012428</name>
</gene>
<organism evidence="2 3">
    <name type="scientific">Porites evermanni</name>
    <dbReference type="NCBI Taxonomy" id="104178"/>
    <lineage>
        <taxon>Eukaryota</taxon>
        <taxon>Metazoa</taxon>
        <taxon>Cnidaria</taxon>
        <taxon>Anthozoa</taxon>
        <taxon>Hexacorallia</taxon>
        <taxon>Scleractinia</taxon>
        <taxon>Fungiina</taxon>
        <taxon>Poritidae</taxon>
        <taxon>Porites</taxon>
    </lineage>
</organism>
<dbReference type="Proteomes" id="UP001159427">
    <property type="component" value="Unassembled WGS sequence"/>
</dbReference>
<name>A0ABN8RJC6_9CNID</name>
<feature type="compositionally biased region" description="Basic and acidic residues" evidence="1">
    <location>
        <begin position="79"/>
        <end position="91"/>
    </location>
</feature>
<comment type="caution">
    <text evidence="2">The sequence shown here is derived from an EMBL/GenBank/DDBJ whole genome shotgun (WGS) entry which is preliminary data.</text>
</comment>
<proteinExistence type="predicted"/>
<feature type="region of interest" description="Disordered" evidence="1">
    <location>
        <begin position="67"/>
        <end position="91"/>
    </location>
</feature>
<keyword evidence="3" id="KW-1185">Reference proteome</keyword>
<evidence type="ECO:0000256" key="1">
    <source>
        <dbReference type="SAM" id="MobiDB-lite"/>
    </source>
</evidence>
<dbReference type="EMBL" id="CALNXI010001910">
    <property type="protein sequence ID" value="CAH3179509.1"/>
    <property type="molecule type" value="Genomic_DNA"/>
</dbReference>
<evidence type="ECO:0000313" key="2">
    <source>
        <dbReference type="EMBL" id="CAH3179509.1"/>
    </source>
</evidence>
<protein>
    <submittedName>
        <fullName evidence="2">Uncharacterized protein</fullName>
    </submittedName>
</protein>